<feature type="binding site" evidence="15">
    <location>
        <position position="614"/>
    </location>
    <ligand>
        <name>[4Fe-4S] cluster</name>
        <dbReference type="ChEBI" id="CHEBI:49883"/>
        <label>1</label>
    </ligand>
</feature>
<keyword evidence="17" id="KW-0670">Pyruvate</keyword>
<sequence>MVKFDANMVDNSENEVLFLLSNEAIARGAVEAGVRVATTYPGTPSSEVGDTLSHIAGKSGMKFQFSINEKVAIETAFAASISGQRSMVFMKHVGLNVASDPFMSIAYTGVRAGMVVMSADDPSMYSSQSEQDNRHYADLAHVPMIEPSNPQEAKDFLVLAFDLSEKFKLPVLFRTTTRVSHMRGAVTPGKIREGQPDTGVFIRDIHEFVCLPSNSYTLKEKLIEKEHELKKESDISPMNRIIRKGTGEYGIIASGAAYNSVMDVISEYDLDISVLKLGFTNPLPESAIVKFISDNKKVIIIEELDPYLEYKIRTIAQMNKLDSTIFGKLDGYFSESHEFTPDTVAHSLSRIMGFAVQDVPENKLVLPARPPVLCPGCPHRATYYAVKRAVKMMNKTDTIYASDIGCYSLGLYDPYEEADTMISMGSSIGMANGFAMSTKQKVIAFIGDSTFFHSGIPPLINAVHNKLNMLVMVLDNGTTAMTGQQPNAGENFSPPGDELPPVSIENIARSIGVADVQIVDPYDIKETLKAVTKALRENTLSVIVARRECAILRDKAMQKTHRVITYTVNQDKCGKCMNCVENFACPAISIEGGNIKIDSNICDGCGVCAEPYVCPFKAIEVAQ</sequence>
<feature type="binding site" evidence="15">
    <location>
        <position position="579"/>
    </location>
    <ligand>
        <name>[4Fe-4S] cluster</name>
        <dbReference type="ChEBI" id="CHEBI:49883"/>
        <label>1</label>
    </ligand>
</feature>
<evidence type="ECO:0000259" key="16">
    <source>
        <dbReference type="PROSITE" id="PS51379"/>
    </source>
</evidence>
<dbReference type="GO" id="GO:0044272">
    <property type="term" value="P:sulfur compound biosynthetic process"/>
    <property type="evidence" value="ECO:0007669"/>
    <property type="project" value="UniProtKB-ARBA"/>
</dbReference>
<name>A0A1V0N281_9ARCH</name>
<keyword evidence="6 14" id="KW-0004">4Fe-4S</keyword>
<feature type="binding site" evidence="15">
    <location>
        <position position="602"/>
    </location>
    <ligand>
        <name>[4Fe-4S] cluster</name>
        <dbReference type="ChEBI" id="CHEBI:49883"/>
        <label>2</label>
    </ligand>
</feature>
<dbReference type="SUPFAM" id="SSF52518">
    <property type="entry name" value="Thiamin diphosphate-binding fold (THDP-binding)"/>
    <property type="match status" value="2"/>
</dbReference>
<dbReference type="Proteomes" id="UP000192050">
    <property type="component" value="Chromosome"/>
</dbReference>
<evidence type="ECO:0000256" key="3">
    <source>
        <dbReference type="ARBA" id="ARBA00012812"/>
    </source>
</evidence>
<protein>
    <recommendedName>
        <fullName evidence="4 14">Indolepyruvate oxidoreductase subunit IorA</fullName>
        <shortName evidence="14">IOR</shortName>
        <ecNumber evidence="3 14">1.2.7.8</ecNumber>
    </recommendedName>
    <alternativeName>
        <fullName evidence="12 14">Indolepyruvate ferredoxin oxidoreductase subunit alpha</fullName>
    </alternativeName>
</protein>
<keyword evidence="7 14" id="KW-0479">Metal-binding</keyword>
<dbReference type="GO" id="GO:0051539">
    <property type="term" value="F:4 iron, 4 sulfur cluster binding"/>
    <property type="evidence" value="ECO:0007669"/>
    <property type="project" value="UniProtKB-UniRule"/>
</dbReference>
<feature type="binding site" evidence="15">
    <location>
        <position position="605"/>
    </location>
    <ligand>
        <name>[4Fe-4S] cluster</name>
        <dbReference type="ChEBI" id="CHEBI:49883"/>
        <label>2</label>
    </ligand>
</feature>
<dbReference type="Gene3D" id="3.40.50.970">
    <property type="match status" value="2"/>
</dbReference>
<dbReference type="EC" id="1.2.7.8" evidence="3 14"/>
<dbReference type="GO" id="GO:0006082">
    <property type="term" value="P:organic acid metabolic process"/>
    <property type="evidence" value="ECO:0007669"/>
    <property type="project" value="UniProtKB-ARBA"/>
</dbReference>
<gene>
    <name evidence="17" type="ORF">FAD_0341</name>
</gene>
<evidence type="ECO:0000256" key="15">
    <source>
        <dbReference type="PIRSR" id="PIRSR006439-50"/>
    </source>
</evidence>
<dbReference type="InterPro" id="IPR011766">
    <property type="entry name" value="TPP_enzyme_TPP-bd"/>
</dbReference>
<dbReference type="AlphaFoldDB" id="A0A1V0N281"/>
<dbReference type="PIRSF" id="PIRSF006439">
    <property type="entry name" value="Indolepyruvate_ferr_oxidored"/>
    <property type="match status" value="1"/>
</dbReference>
<evidence type="ECO:0000256" key="9">
    <source>
        <dbReference type="ARBA" id="ARBA00023002"/>
    </source>
</evidence>
<evidence type="ECO:0000256" key="14">
    <source>
        <dbReference type="PIRNR" id="PIRNR006439"/>
    </source>
</evidence>
<dbReference type="InterPro" id="IPR002880">
    <property type="entry name" value="Pyrv_Fd/Flavodoxin_OxRdtase_N"/>
</dbReference>
<feature type="binding site" evidence="15">
    <location>
        <position position="576"/>
    </location>
    <ligand>
        <name>[4Fe-4S] cluster</name>
        <dbReference type="ChEBI" id="CHEBI:49883"/>
        <label>1</label>
    </ligand>
</feature>
<dbReference type="PANTHER" id="PTHR43710:SF7">
    <property type="entry name" value="INDOLEPYRUVATE OXIDOREDUCTASE SUBUNIT IORA"/>
    <property type="match status" value="1"/>
</dbReference>
<comment type="cofactor">
    <cofactor evidence="14 15">
        <name>[4Fe-4S] cluster</name>
        <dbReference type="ChEBI" id="CHEBI:49883"/>
    </cofactor>
    <text evidence="14 15">Binds 2 [4Fe-4S] clusters. In this family the first cluster has a non-standard and varying [4Fe-4S] binding motif CX(2)CX(2)CX(4-5)CP.</text>
</comment>
<feature type="domain" description="4Fe-4S ferredoxin-type" evidence="16">
    <location>
        <begin position="564"/>
        <end position="591"/>
    </location>
</feature>
<feature type="binding site" evidence="15">
    <location>
        <position position="608"/>
    </location>
    <ligand>
        <name>[4Fe-4S] cluster</name>
        <dbReference type="ChEBI" id="CHEBI:49883"/>
        <label>2</label>
    </ligand>
</feature>
<dbReference type="KEGG" id="fai:FAD_0341"/>
<evidence type="ECO:0000313" key="18">
    <source>
        <dbReference type="Proteomes" id="UP000192050"/>
    </source>
</evidence>
<dbReference type="InterPro" id="IPR029061">
    <property type="entry name" value="THDP-binding"/>
</dbReference>
<proteinExistence type="predicted"/>
<dbReference type="PROSITE" id="PS51379">
    <property type="entry name" value="4FE4S_FER_2"/>
    <property type="match status" value="2"/>
</dbReference>
<comment type="catalytic activity">
    <reaction evidence="13 14">
        <text>indole-3-pyruvate + 2 oxidized [2Fe-2S]-[ferredoxin] + CoA = (indol-3-yl)acetyl-CoA + 2 reduced [2Fe-2S]-[ferredoxin] + CO2 + H(+)</text>
        <dbReference type="Rhea" id="RHEA:12645"/>
        <dbReference type="Rhea" id="RHEA-COMP:10000"/>
        <dbReference type="Rhea" id="RHEA-COMP:10001"/>
        <dbReference type="ChEBI" id="CHEBI:15378"/>
        <dbReference type="ChEBI" id="CHEBI:16526"/>
        <dbReference type="ChEBI" id="CHEBI:17640"/>
        <dbReference type="ChEBI" id="CHEBI:33737"/>
        <dbReference type="ChEBI" id="CHEBI:33738"/>
        <dbReference type="ChEBI" id="CHEBI:57271"/>
        <dbReference type="ChEBI" id="CHEBI:57287"/>
        <dbReference type="EC" id="1.2.7.8"/>
    </reaction>
</comment>
<dbReference type="GO" id="GO:0043805">
    <property type="term" value="F:indolepyruvate ferredoxin oxidoreductase activity"/>
    <property type="evidence" value="ECO:0007669"/>
    <property type="project" value="UniProtKB-UniRule"/>
</dbReference>
<dbReference type="InterPro" id="IPR017721">
    <property type="entry name" value="IorA"/>
</dbReference>
<evidence type="ECO:0000256" key="13">
    <source>
        <dbReference type="ARBA" id="ARBA00048332"/>
    </source>
</evidence>
<feature type="binding site" evidence="15">
    <location>
        <position position="585"/>
    </location>
    <ligand>
        <name>[4Fe-4S] cluster</name>
        <dbReference type="ChEBI" id="CHEBI:49883"/>
        <label>2</label>
    </ligand>
</feature>
<dbReference type="InterPro" id="IPR045025">
    <property type="entry name" value="HACL1-like"/>
</dbReference>
<dbReference type="GeneID" id="31675850"/>
<comment type="subunit">
    <text evidence="2 14">Heterodimer of the IorA and IorB subunits.</text>
</comment>
<evidence type="ECO:0000256" key="1">
    <source>
        <dbReference type="ARBA" id="ARBA00002995"/>
    </source>
</evidence>
<dbReference type="InterPro" id="IPR017896">
    <property type="entry name" value="4Fe4S_Fe-S-bd"/>
</dbReference>
<evidence type="ECO:0000256" key="4">
    <source>
        <dbReference type="ARBA" id="ARBA00017710"/>
    </source>
</evidence>
<keyword evidence="9 14" id="KW-0560">Oxidoreductase</keyword>
<feature type="binding site" evidence="15">
    <location>
        <position position="573"/>
    </location>
    <ligand>
        <name>[4Fe-4S] cluster</name>
        <dbReference type="ChEBI" id="CHEBI:49883"/>
        <label>1</label>
    </ligand>
</feature>
<reference evidence="17 18" key="1">
    <citation type="submission" date="2011-10" db="EMBL/GenBank/DDBJ databases">
        <title>Metabolic and evolutionary patterns in the extreme acidophile Ferroplasma acidiphilum.</title>
        <authorList>
            <person name="Golyshina O.V."/>
            <person name="Kozyavkin S.A."/>
            <person name="Tatusov R.L."/>
            <person name="Slesarev A.I."/>
            <person name="Golyshin P.N."/>
        </authorList>
    </citation>
    <scope>NUCLEOTIDE SEQUENCE [LARGE SCALE GENOMIC DNA]</scope>
    <source>
        <strain evidence="18">Y</strain>
    </source>
</reference>
<organism evidence="17 18">
    <name type="scientific">Ferroplasma acidiphilum</name>
    <dbReference type="NCBI Taxonomy" id="74969"/>
    <lineage>
        <taxon>Archaea</taxon>
        <taxon>Methanobacteriati</taxon>
        <taxon>Thermoplasmatota</taxon>
        <taxon>Thermoplasmata</taxon>
        <taxon>Thermoplasmatales</taxon>
        <taxon>Ferroplasmaceae</taxon>
        <taxon>Ferroplasma</taxon>
    </lineage>
</organism>
<evidence type="ECO:0000256" key="11">
    <source>
        <dbReference type="ARBA" id="ARBA00023014"/>
    </source>
</evidence>
<keyword evidence="10 14" id="KW-0408">Iron</keyword>
<dbReference type="SUPFAM" id="SSF54862">
    <property type="entry name" value="4Fe-4S ferredoxins"/>
    <property type="match status" value="1"/>
</dbReference>
<evidence type="ECO:0000256" key="8">
    <source>
        <dbReference type="ARBA" id="ARBA00022982"/>
    </source>
</evidence>
<accession>A0A1V0N281</accession>
<evidence type="ECO:0000256" key="6">
    <source>
        <dbReference type="ARBA" id="ARBA00022485"/>
    </source>
</evidence>
<dbReference type="NCBIfam" id="TIGR03336">
    <property type="entry name" value="IOR_alpha"/>
    <property type="match status" value="1"/>
</dbReference>
<dbReference type="CDD" id="cd07034">
    <property type="entry name" value="TPP_PYR_PFOR_IOR-alpha_like"/>
    <property type="match status" value="1"/>
</dbReference>
<dbReference type="FunFam" id="3.40.50.970:FF:000039">
    <property type="entry name" value="Indolepyruvate oxidoreductase subunit IorA"/>
    <property type="match status" value="1"/>
</dbReference>
<dbReference type="Pfam" id="PF02775">
    <property type="entry name" value="TPP_enzyme_C"/>
    <property type="match status" value="1"/>
</dbReference>
<dbReference type="PANTHER" id="PTHR43710">
    <property type="entry name" value="2-HYDROXYACYL-COA LYASE"/>
    <property type="match status" value="1"/>
</dbReference>
<dbReference type="GO" id="GO:0030976">
    <property type="term" value="F:thiamine pyrophosphate binding"/>
    <property type="evidence" value="ECO:0007669"/>
    <property type="project" value="InterPro"/>
</dbReference>
<evidence type="ECO:0000313" key="17">
    <source>
        <dbReference type="EMBL" id="ARD84262.1"/>
    </source>
</evidence>
<evidence type="ECO:0000256" key="10">
    <source>
        <dbReference type="ARBA" id="ARBA00023004"/>
    </source>
</evidence>
<feature type="domain" description="4Fe-4S ferredoxin-type" evidence="16">
    <location>
        <begin position="593"/>
        <end position="623"/>
    </location>
</feature>
<dbReference type="Pfam" id="PF01855">
    <property type="entry name" value="POR_N"/>
    <property type="match status" value="1"/>
</dbReference>
<dbReference type="OrthoDB" id="19071at2157"/>
<dbReference type="InterPro" id="IPR009014">
    <property type="entry name" value="Transketo_C/PFOR_II"/>
</dbReference>
<comment type="function">
    <text evidence="1 14">Catalyzes the ferredoxin-dependent oxidative decarboxylation of arylpyruvates.</text>
</comment>
<keyword evidence="8 14" id="KW-0249">Electron transport</keyword>
<keyword evidence="5 14" id="KW-0813">Transport</keyword>
<keyword evidence="11 14" id="KW-0411">Iron-sulfur</keyword>
<dbReference type="EMBL" id="CP015363">
    <property type="protein sequence ID" value="ARD84262.1"/>
    <property type="molecule type" value="Genomic_DNA"/>
</dbReference>
<dbReference type="Gene3D" id="3.30.70.20">
    <property type="match status" value="1"/>
</dbReference>
<evidence type="ECO:0000256" key="2">
    <source>
        <dbReference type="ARBA" id="ARBA00011238"/>
    </source>
</evidence>
<evidence type="ECO:0000256" key="12">
    <source>
        <dbReference type="ARBA" id="ARBA00030514"/>
    </source>
</evidence>
<dbReference type="STRING" id="74969.FAD_0341"/>
<evidence type="ECO:0000256" key="5">
    <source>
        <dbReference type="ARBA" id="ARBA00022448"/>
    </source>
</evidence>
<keyword evidence="18" id="KW-1185">Reference proteome</keyword>
<dbReference type="SUPFAM" id="SSF52922">
    <property type="entry name" value="TK C-terminal domain-like"/>
    <property type="match status" value="1"/>
</dbReference>
<dbReference type="RefSeq" id="WP_081141514.1">
    <property type="nucleotide sequence ID" value="NZ_CP015363.1"/>
</dbReference>
<dbReference type="CDD" id="cd02008">
    <property type="entry name" value="TPP_IOR_alpha"/>
    <property type="match status" value="1"/>
</dbReference>
<evidence type="ECO:0000256" key="7">
    <source>
        <dbReference type="ARBA" id="ARBA00022723"/>
    </source>
</evidence>
<dbReference type="GO" id="GO:0046872">
    <property type="term" value="F:metal ion binding"/>
    <property type="evidence" value="ECO:0007669"/>
    <property type="project" value="UniProtKB-UniRule"/>
</dbReference>